<name>A0AAW2U782_9LAMI</name>
<dbReference type="SUPFAM" id="SSF56219">
    <property type="entry name" value="DNase I-like"/>
    <property type="match status" value="1"/>
</dbReference>
<dbReference type="AlphaFoldDB" id="A0AAW2U782"/>
<gene>
    <name evidence="1" type="ORF">Slati_3738800</name>
</gene>
<dbReference type="EMBL" id="JACGWN010000013">
    <property type="protein sequence ID" value="KAL0411491.1"/>
    <property type="molecule type" value="Genomic_DNA"/>
</dbReference>
<comment type="caution">
    <text evidence="1">The sequence shown here is derived from an EMBL/GenBank/DDBJ whole genome shotgun (WGS) entry which is preliminary data.</text>
</comment>
<dbReference type="Gene3D" id="3.60.10.10">
    <property type="entry name" value="Endonuclease/exonuclease/phosphatase"/>
    <property type="match status" value="1"/>
</dbReference>
<organism evidence="1">
    <name type="scientific">Sesamum latifolium</name>
    <dbReference type="NCBI Taxonomy" id="2727402"/>
    <lineage>
        <taxon>Eukaryota</taxon>
        <taxon>Viridiplantae</taxon>
        <taxon>Streptophyta</taxon>
        <taxon>Embryophyta</taxon>
        <taxon>Tracheophyta</taxon>
        <taxon>Spermatophyta</taxon>
        <taxon>Magnoliopsida</taxon>
        <taxon>eudicotyledons</taxon>
        <taxon>Gunneridae</taxon>
        <taxon>Pentapetalae</taxon>
        <taxon>asterids</taxon>
        <taxon>lamiids</taxon>
        <taxon>Lamiales</taxon>
        <taxon>Pedaliaceae</taxon>
        <taxon>Sesamum</taxon>
    </lineage>
</organism>
<dbReference type="InterPro" id="IPR036691">
    <property type="entry name" value="Endo/exonu/phosph_ase_sf"/>
</dbReference>
<protein>
    <submittedName>
        <fullName evidence="1">Uncharacterized protein</fullName>
    </submittedName>
</protein>
<accession>A0AAW2U782</accession>
<sequence length="135" mass="15406">MITVATWNVCGLNSVGHQDAIGRLVHDKNIESLGLLETRVRLGNIQIVRSRLLTSWSWFEDYTGPGGRIWLAWNALEVDVEILWVEEQFIHSKIANKRTHTTCLISVVYGDCDVIRRRELWGGLCTLSEDITEEP</sequence>
<proteinExistence type="predicted"/>
<reference evidence="1" key="2">
    <citation type="journal article" date="2024" name="Plant">
        <title>Genomic evolution and insights into agronomic trait innovations of Sesamum species.</title>
        <authorList>
            <person name="Miao H."/>
            <person name="Wang L."/>
            <person name="Qu L."/>
            <person name="Liu H."/>
            <person name="Sun Y."/>
            <person name="Le M."/>
            <person name="Wang Q."/>
            <person name="Wei S."/>
            <person name="Zheng Y."/>
            <person name="Lin W."/>
            <person name="Duan Y."/>
            <person name="Cao H."/>
            <person name="Xiong S."/>
            <person name="Wang X."/>
            <person name="Wei L."/>
            <person name="Li C."/>
            <person name="Ma Q."/>
            <person name="Ju M."/>
            <person name="Zhao R."/>
            <person name="Li G."/>
            <person name="Mu C."/>
            <person name="Tian Q."/>
            <person name="Mei H."/>
            <person name="Zhang T."/>
            <person name="Gao T."/>
            <person name="Zhang H."/>
        </authorList>
    </citation>
    <scope>NUCLEOTIDE SEQUENCE</scope>
    <source>
        <strain evidence="1">KEN1</strain>
    </source>
</reference>
<evidence type="ECO:0000313" key="1">
    <source>
        <dbReference type="EMBL" id="KAL0411491.1"/>
    </source>
</evidence>
<reference evidence="1" key="1">
    <citation type="submission" date="2020-06" db="EMBL/GenBank/DDBJ databases">
        <authorList>
            <person name="Li T."/>
            <person name="Hu X."/>
            <person name="Zhang T."/>
            <person name="Song X."/>
            <person name="Zhang H."/>
            <person name="Dai N."/>
            <person name="Sheng W."/>
            <person name="Hou X."/>
            <person name="Wei L."/>
        </authorList>
    </citation>
    <scope>NUCLEOTIDE SEQUENCE</scope>
    <source>
        <strain evidence="1">KEN1</strain>
        <tissue evidence="1">Leaf</tissue>
    </source>
</reference>